<dbReference type="Gene3D" id="2.40.260.10">
    <property type="entry name" value="Sortase"/>
    <property type="match status" value="1"/>
</dbReference>
<dbReference type="OrthoDB" id="70137at2157"/>
<dbReference type="SUPFAM" id="SSF55724">
    <property type="entry name" value="Mog1p/PsbP-like"/>
    <property type="match status" value="1"/>
</dbReference>
<dbReference type="Pfam" id="PF04203">
    <property type="entry name" value="Sortase"/>
    <property type="match status" value="1"/>
</dbReference>
<accession>A0A089ZCI2</accession>
<dbReference type="GO" id="GO:0016787">
    <property type="term" value="F:hydrolase activity"/>
    <property type="evidence" value="ECO:0007669"/>
    <property type="project" value="UniProtKB-KW"/>
</dbReference>
<dbReference type="InterPro" id="IPR016123">
    <property type="entry name" value="Mog1/PsbP_a/b/a-sand"/>
</dbReference>
<dbReference type="RefSeq" id="WP_048085460.1">
    <property type="nucleotide sequence ID" value="NZ_CALCVY010000056.1"/>
</dbReference>
<dbReference type="SUPFAM" id="SSF63817">
    <property type="entry name" value="Sortase"/>
    <property type="match status" value="1"/>
</dbReference>
<keyword evidence="5" id="KW-1185">Reference proteome</keyword>
<dbReference type="Proteomes" id="UP000029661">
    <property type="component" value="Chromosome"/>
</dbReference>
<keyword evidence="1" id="KW-0378">Hydrolase</keyword>
<reference evidence="2" key="1">
    <citation type="submission" date="2013-12" db="EMBL/GenBank/DDBJ databases">
        <title>The complete genome sequence of Methanobacterium sp. BRM9.</title>
        <authorList>
            <consortium name="Pastoral Greenhouse Gas Research Consortium"/>
            <person name="Kelly W.J."/>
            <person name="Leahy S.C."/>
            <person name="Perry R."/>
            <person name="Li D."/>
            <person name="Altermann E."/>
            <person name="Lambie S.C."/>
            <person name="Attwood G.T."/>
        </authorList>
    </citation>
    <scope>NUCLEOTIDE SEQUENCE [LARGE SCALE GENOMIC DNA]</scope>
    <source>
        <strain evidence="2">BRM9</strain>
    </source>
</reference>
<dbReference type="InterPro" id="IPR042003">
    <property type="entry name" value="Sortase_E"/>
</dbReference>
<dbReference type="PATRIC" id="fig|2162.10.peg.694"/>
<dbReference type="Proteomes" id="UP000062768">
    <property type="component" value="Chromosome I"/>
</dbReference>
<dbReference type="Gene3D" id="3.40.1000.10">
    <property type="entry name" value="Mog1/PsbP, alpha/beta/alpha sandwich"/>
    <property type="match status" value="1"/>
</dbReference>
<evidence type="ECO:0000313" key="2">
    <source>
        <dbReference type="EMBL" id="AIS32501.1"/>
    </source>
</evidence>
<dbReference type="CDD" id="cd05830">
    <property type="entry name" value="Sortase_E"/>
    <property type="match status" value="1"/>
</dbReference>
<evidence type="ECO:0000313" key="5">
    <source>
        <dbReference type="Proteomes" id="UP000062768"/>
    </source>
</evidence>
<evidence type="ECO:0000313" key="3">
    <source>
        <dbReference type="EMBL" id="CEL24310.1"/>
    </source>
</evidence>
<dbReference type="GeneID" id="26738923"/>
<dbReference type="EMBL" id="LN734822">
    <property type="protein sequence ID" value="CEL24310.1"/>
    <property type="molecule type" value="Genomic_DNA"/>
</dbReference>
<proteinExistence type="predicted"/>
<evidence type="ECO:0000256" key="1">
    <source>
        <dbReference type="ARBA" id="ARBA00022801"/>
    </source>
</evidence>
<evidence type="ECO:0000313" key="4">
    <source>
        <dbReference type="Proteomes" id="UP000029661"/>
    </source>
</evidence>
<dbReference type="KEGG" id="mfc:BRM9_1690"/>
<name>A0A089ZCI2_METFO</name>
<organism evidence="2 4">
    <name type="scientific">Methanobacterium formicicum</name>
    <dbReference type="NCBI Taxonomy" id="2162"/>
    <lineage>
        <taxon>Archaea</taxon>
        <taxon>Methanobacteriati</taxon>
        <taxon>Methanobacteriota</taxon>
        <taxon>Methanomada group</taxon>
        <taxon>Methanobacteria</taxon>
        <taxon>Methanobacteriales</taxon>
        <taxon>Methanobacteriaceae</taxon>
        <taxon>Methanobacterium</taxon>
    </lineage>
</organism>
<dbReference type="InterPro" id="IPR023365">
    <property type="entry name" value="Sortase_dom-sf"/>
</dbReference>
<reference evidence="3" key="2">
    <citation type="submission" date="2014-09" db="EMBL/GenBank/DDBJ databases">
        <authorList>
            <person name="Bishop-Lilly K.A."/>
            <person name="Broomall S.M."/>
            <person name="Chain P.S."/>
            <person name="Chertkov O."/>
            <person name="Coyne S.R."/>
            <person name="Daligault H.E."/>
            <person name="Davenport K.W."/>
            <person name="Erkkila T."/>
            <person name="Frey K.G."/>
            <person name="Gibbons H.S."/>
            <person name="Gu W."/>
            <person name="Jaissle J."/>
            <person name="Johnson S.L."/>
            <person name="Koroleva G.I."/>
            <person name="Ladner J.T."/>
            <person name="Lo C.-C."/>
            <person name="Minogue T.D."/>
            <person name="Munk C."/>
            <person name="Palacios G.F."/>
            <person name="Redden C.L."/>
            <person name="Rosenzweig C.N."/>
            <person name="Scholz M.B."/>
            <person name="Teshima H."/>
            <person name="Xu Y."/>
        </authorList>
    </citation>
    <scope>NUCLEOTIDE SEQUENCE</scope>
    <source>
        <strain evidence="3">Mb9</strain>
    </source>
</reference>
<dbReference type="AlphaFoldDB" id="A0A089ZCI2"/>
<dbReference type="STRING" id="2162.BRM9_1690"/>
<sequence>MKKYVLIGIAVLVVVLVAITMTSGSANIETKHYENGEVSFDYPSSWQQVPTQGAQIVAFKDPETGMNITVNRQVIPSGYNVSTDFVPELVKESESNVKLTSSNKIDVKGNTGYYNSYQVQGNGSTSEQKEIWVNTNGALYSVVFSYSQEGFSVESVLKGLKGSETSAAVDAVKNSLQINSAQLSSMPTFATVTIPRLGVTWNIRSDTLNAMDAVYHYSDPSSSLPKSFYPGQKGSVGLLGHHTRYSAPFNHIENLQVGDKIYINDYLTQKKYTYQVVSNNDIRYDYKTNLIQFPAGQKELVLGTCWPPGYTAAERYVHCQLTAVDPL</sequence>
<protein>
    <submittedName>
        <fullName evidence="3">Peptidase C60 sortase A and B</fullName>
    </submittedName>
    <submittedName>
        <fullName evidence="2">Sortase family protein</fullName>
    </submittedName>
</protein>
<dbReference type="EMBL" id="CP006933">
    <property type="protein sequence ID" value="AIS32501.1"/>
    <property type="molecule type" value="Genomic_DNA"/>
</dbReference>
<gene>
    <name evidence="2" type="ORF">BRM9_1690</name>
    <name evidence="3" type="ORF">MB9_0666</name>
</gene>
<dbReference type="InterPro" id="IPR005754">
    <property type="entry name" value="Sortase"/>
</dbReference>